<evidence type="ECO:0000256" key="3">
    <source>
        <dbReference type="ARBA" id="ARBA00015810"/>
    </source>
</evidence>
<feature type="active site" description="O-(3'-phospho-DNA)-tyrosine intermediate" evidence="11">
    <location>
        <position position="282"/>
    </location>
</feature>
<dbReference type="PATRIC" id="fig|754476.3.peg.1045"/>
<dbReference type="GO" id="GO:0006313">
    <property type="term" value="P:DNA transposition"/>
    <property type="evidence" value="ECO:0007669"/>
    <property type="project" value="UniProtKB-UniRule"/>
</dbReference>
<dbReference type="Gene3D" id="1.10.443.10">
    <property type="entry name" value="Intergrase catalytic core"/>
    <property type="match status" value="1"/>
</dbReference>
<organism evidence="14 15">
    <name type="scientific">Methylophaga nitratireducenticrescens</name>
    <dbReference type="NCBI Taxonomy" id="754476"/>
    <lineage>
        <taxon>Bacteria</taxon>
        <taxon>Pseudomonadati</taxon>
        <taxon>Pseudomonadota</taxon>
        <taxon>Gammaproteobacteria</taxon>
        <taxon>Thiotrichales</taxon>
        <taxon>Piscirickettsiaceae</taxon>
        <taxon>Methylophaga</taxon>
    </lineage>
</organism>
<evidence type="ECO:0000256" key="10">
    <source>
        <dbReference type="ARBA" id="ARBA00023306"/>
    </source>
</evidence>
<dbReference type="eggNOG" id="COG4974">
    <property type="taxonomic scope" value="Bacteria"/>
</dbReference>
<dbReference type="Proteomes" id="UP000009144">
    <property type="component" value="Chromosome"/>
</dbReference>
<evidence type="ECO:0000256" key="2">
    <source>
        <dbReference type="ARBA" id="ARBA00010450"/>
    </source>
</evidence>
<feature type="active site" evidence="11">
    <location>
        <position position="176"/>
    </location>
</feature>
<dbReference type="PANTHER" id="PTHR30349">
    <property type="entry name" value="PHAGE INTEGRASE-RELATED"/>
    <property type="match status" value="1"/>
</dbReference>
<feature type="domain" description="Core-binding (CB)" evidence="13">
    <location>
        <begin position="6"/>
        <end position="91"/>
    </location>
</feature>
<protein>
    <recommendedName>
        <fullName evidence="3 11">Tyrosine recombinase XerD</fullName>
    </recommendedName>
</protein>
<dbReference type="InterPro" id="IPR013762">
    <property type="entry name" value="Integrase-like_cat_sf"/>
</dbReference>
<keyword evidence="10 11" id="KW-0131">Cell cycle</keyword>
<dbReference type="GO" id="GO:0007059">
    <property type="term" value="P:chromosome segregation"/>
    <property type="evidence" value="ECO:0007669"/>
    <property type="project" value="UniProtKB-UniRule"/>
</dbReference>
<name>I1XHN2_METNJ</name>
<sequence>MKQAVDKHEGHLQSFLDSLWLESGLSDNTVMAYQHDLVAFASWLQPFDVTLANAEREHIQRYLQQRMREGKKVRSDARLLSSLRRFYRYLCRESIRDSDPTALLESPRLGKSLPGSLSEEDVINLLAQPDTETALGMRDRTMLEVLYATGLRVSELVALTFEQLNMRQGLIRCIGKGNKERLVPLGETALDWLQLYLLESRPQLLQGQVTDDLFPTRRGHSMTRQAFWYIIKRYAKLAHIDKPLSPHTLRHAFATHLLNHGADLRVVQLLLGHADLSTTQIYTHVAKARLQQMHNQHHPRG</sequence>
<keyword evidence="8 11" id="KW-0238">DNA-binding</keyword>
<dbReference type="STRING" id="754476.Q7A_1059"/>
<evidence type="ECO:0000313" key="14">
    <source>
        <dbReference type="EMBL" id="AFI83901.1"/>
    </source>
</evidence>
<dbReference type="InterPro" id="IPR044068">
    <property type="entry name" value="CB"/>
</dbReference>
<comment type="function">
    <text evidence="11">Site-specific tyrosine recombinase, which acts by catalyzing the cutting and rejoining of the recombining DNA molecules. The XerC-XerD complex is essential to convert dimers of the bacterial chromosome into monomers to permit their segregation at cell division. It also contributes to the segregational stability of plasmids.</text>
</comment>
<evidence type="ECO:0000259" key="12">
    <source>
        <dbReference type="PROSITE" id="PS51898"/>
    </source>
</evidence>
<dbReference type="Pfam" id="PF00589">
    <property type="entry name" value="Phage_integrase"/>
    <property type="match status" value="1"/>
</dbReference>
<dbReference type="HAMAP" id="MF_01807">
    <property type="entry name" value="Recomb_XerD"/>
    <property type="match status" value="1"/>
</dbReference>
<dbReference type="InterPro" id="IPR023009">
    <property type="entry name" value="Tyrosine_recombinase_XerC/XerD"/>
</dbReference>
<feature type="active site" evidence="11">
    <location>
        <position position="250"/>
    </location>
</feature>
<dbReference type="GO" id="GO:0009037">
    <property type="term" value="F:tyrosine-based site-specific recombinase activity"/>
    <property type="evidence" value="ECO:0007669"/>
    <property type="project" value="UniProtKB-UniRule"/>
</dbReference>
<feature type="active site" evidence="11">
    <location>
        <position position="273"/>
    </location>
</feature>
<dbReference type="InterPro" id="IPR011932">
    <property type="entry name" value="Recomb_XerD"/>
</dbReference>
<evidence type="ECO:0000256" key="5">
    <source>
        <dbReference type="ARBA" id="ARBA00022618"/>
    </source>
</evidence>
<dbReference type="InterPro" id="IPR011010">
    <property type="entry name" value="DNA_brk_join_enz"/>
</dbReference>
<evidence type="ECO:0000313" key="15">
    <source>
        <dbReference type="Proteomes" id="UP000009144"/>
    </source>
</evidence>
<keyword evidence="4 11" id="KW-0963">Cytoplasm</keyword>
<dbReference type="InterPro" id="IPR010998">
    <property type="entry name" value="Integrase_recombinase_N"/>
</dbReference>
<dbReference type="GO" id="GO:0051301">
    <property type="term" value="P:cell division"/>
    <property type="evidence" value="ECO:0007669"/>
    <property type="project" value="UniProtKB-KW"/>
</dbReference>
<evidence type="ECO:0000256" key="4">
    <source>
        <dbReference type="ARBA" id="ARBA00022490"/>
    </source>
</evidence>
<reference evidence="14 15" key="1">
    <citation type="journal article" date="2012" name="J. Bacteriol.">
        <title>Complete genome sequences of Methylophaga sp. strain JAM1 and Methylophaga sp. strain JAM7.</title>
        <authorList>
            <person name="Villeneuve C."/>
            <person name="Martineau C."/>
            <person name="Mauffrey F."/>
            <person name="Villemur R."/>
        </authorList>
    </citation>
    <scope>NUCLEOTIDE SEQUENCE [LARGE SCALE GENOMIC DNA]</scope>
    <source>
        <strain evidence="14 15">JAM1</strain>
    </source>
</reference>
<dbReference type="CDD" id="cd00798">
    <property type="entry name" value="INT_XerDC_C"/>
    <property type="match status" value="1"/>
</dbReference>
<evidence type="ECO:0000256" key="11">
    <source>
        <dbReference type="HAMAP-Rule" id="MF_01807"/>
    </source>
</evidence>
<feature type="active site" evidence="11">
    <location>
        <position position="247"/>
    </location>
</feature>
<comment type="similarity">
    <text evidence="2 11">Belongs to the 'phage' integrase family. XerD subfamily.</text>
</comment>
<evidence type="ECO:0000256" key="1">
    <source>
        <dbReference type="ARBA" id="ARBA00004496"/>
    </source>
</evidence>
<evidence type="ECO:0000256" key="6">
    <source>
        <dbReference type="ARBA" id="ARBA00022829"/>
    </source>
</evidence>
<dbReference type="HAMAP" id="MF_01808">
    <property type="entry name" value="Recomb_XerC_XerD"/>
    <property type="match status" value="1"/>
</dbReference>
<dbReference type="OrthoDB" id="9801717at2"/>
<gene>
    <name evidence="11" type="primary">xerD</name>
    <name evidence="14" type="ordered locus">Q7A_1059</name>
</gene>
<keyword evidence="5 11" id="KW-0132">Cell division</keyword>
<evidence type="ECO:0000256" key="7">
    <source>
        <dbReference type="ARBA" id="ARBA00022908"/>
    </source>
</evidence>
<dbReference type="GO" id="GO:0003677">
    <property type="term" value="F:DNA binding"/>
    <property type="evidence" value="ECO:0007669"/>
    <property type="project" value="UniProtKB-UniRule"/>
</dbReference>
<dbReference type="NCBIfam" id="TIGR02225">
    <property type="entry name" value="recomb_XerD"/>
    <property type="match status" value="1"/>
</dbReference>
<keyword evidence="15" id="KW-1185">Reference proteome</keyword>
<feature type="active site" evidence="11">
    <location>
        <position position="152"/>
    </location>
</feature>
<dbReference type="Pfam" id="PF02899">
    <property type="entry name" value="Phage_int_SAM_1"/>
    <property type="match status" value="1"/>
</dbReference>
<accession>I1XHN2</accession>
<comment type="subunit">
    <text evidence="11">Forms a cyclic heterotetrameric complex composed of two molecules of XerC and two molecules of XerD.</text>
</comment>
<dbReference type="NCBIfam" id="NF001399">
    <property type="entry name" value="PRK00283.1"/>
    <property type="match status" value="1"/>
</dbReference>
<dbReference type="SUPFAM" id="SSF56349">
    <property type="entry name" value="DNA breaking-rejoining enzymes"/>
    <property type="match status" value="1"/>
</dbReference>
<dbReference type="InterPro" id="IPR002104">
    <property type="entry name" value="Integrase_catalytic"/>
</dbReference>
<dbReference type="PANTHER" id="PTHR30349:SF90">
    <property type="entry name" value="TYROSINE RECOMBINASE XERD"/>
    <property type="match status" value="1"/>
</dbReference>
<keyword evidence="7 11" id="KW-0229">DNA integration</keyword>
<dbReference type="KEGG" id="mej:Q7A_1059"/>
<dbReference type="PROSITE" id="PS51898">
    <property type="entry name" value="TYR_RECOMBINASE"/>
    <property type="match status" value="1"/>
</dbReference>
<feature type="domain" description="Tyr recombinase" evidence="12">
    <location>
        <begin position="112"/>
        <end position="295"/>
    </location>
</feature>
<dbReference type="SUPFAM" id="SSF47823">
    <property type="entry name" value="lambda integrase-like, N-terminal domain"/>
    <property type="match status" value="1"/>
</dbReference>
<evidence type="ECO:0000256" key="9">
    <source>
        <dbReference type="ARBA" id="ARBA00023172"/>
    </source>
</evidence>
<dbReference type="InterPro" id="IPR004107">
    <property type="entry name" value="Integrase_SAM-like_N"/>
</dbReference>
<dbReference type="Gene3D" id="1.10.150.130">
    <property type="match status" value="1"/>
</dbReference>
<dbReference type="EMBL" id="CP003390">
    <property type="protein sequence ID" value="AFI83901.1"/>
    <property type="molecule type" value="Genomic_DNA"/>
</dbReference>
<dbReference type="HOGENOM" id="CLU_027562_9_0_6"/>
<keyword evidence="9 11" id="KW-0233">DNA recombination</keyword>
<comment type="subcellular location">
    <subcellularLocation>
        <location evidence="1 11">Cytoplasm</location>
    </subcellularLocation>
</comment>
<dbReference type="RefSeq" id="WP_014706276.1">
    <property type="nucleotide sequence ID" value="NC_017857.3"/>
</dbReference>
<reference evidence="14 15" key="2">
    <citation type="journal article" date="2013" name="Int. J. Syst. Evol. Microbiol.">
        <title>Methylophaga nitratireducenticrescens sp. nov. and Methylophaga frappieri sp. nov., isolated from the biofilm of the methanol-fed denitrification system treating the seawater at the Montreal Biodome.</title>
        <authorList>
            <person name="Villeneuve C."/>
            <person name="Martineau C."/>
            <person name="Mauffrey F."/>
            <person name="Villemur R."/>
        </authorList>
    </citation>
    <scope>NUCLEOTIDE SEQUENCE [LARGE SCALE GENOMIC DNA]</scope>
    <source>
        <strain evidence="14 15">JAM1</strain>
    </source>
</reference>
<evidence type="ECO:0000256" key="8">
    <source>
        <dbReference type="ARBA" id="ARBA00023125"/>
    </source>
</evidence>
<dbReference type="PROSITE" id="PS51900">
    <property type="entry name" value="CB"/>
    <property type="match status" value="1"/>
</dbReference>
<keyword evidence="6 11" id="KW-0159">Chromosome partition</keyword>
<proteinExistence type="inferred from homology"/>
<dbReference type="InterPro" id="IPR050090">
    <property type="entry name" value="Tyrosine_recombinase_XerCD"/>
</dbReference>
<evidence type="ECO:0000259" key="13">
    <source>
        <dbReference type="PROSITE" id="PS51900"/>
    </source>
</evidence>
<dbReference type="AlphaFoldDB" id="I1XHN2"/>
<dbReference type="GO" id="GO:0005737">
    <property type="term" value="C:cytoplasm"/>
    <property type="evidence" value="ECO:0007669"/>
    <property type="project" value="UniProtKB-SubCell"/>
</dbReference>